<dbReference type="EMBL" id="CAINUL010000015">
    <property type="protein sequence ID" value="CAD0112336.1"/>
    <property type="molecule type" value="Genomic_DNA"/>
</dbReference>
<protein>
    <submittedName>
        <fullName evidence="2">Uncharacterized protein</fullName>
    </submittedName>
</protein>
<dbReference type="GO" id="GO:0033063">
    <property type="term" value="C:Rad51B-Rad51C-Rad51D-XRCC2 complex"/>
    <property type="evidence" value="ECO:0007669"/>
    <property type="project" value="InterPro"/>
</dbReference>
<dbReference type="PANTHER" id="PTHR46644">
    <property type="entry name" value="DNA REPAIR PROTEIN XRCC2"/>
    <property type="match status" value="1"/>
</dbReference>
<comment type="caution">
    <text evidence="2">The sequence shown here is derived from an EMBL/GenBank/DDBJ whole genome shotgun (WGS) entry which is preliminary data.</text>
</comment>
<dbReference type="InterPro" id="IPR027417">
    <property type="entry name" value="P-loop_NTPase"/>
</dbReference>
<organism evidence="2 3">
    <name type="scientific">Aureobasidium uvarum</name>
    <dbReference type="NCBI Taxonomy" id="2773716"/>
    <lineage>
        <taxon>Eukaryota</taxon>
        <taxon>Fungi</taxon>
        <taxon>Dikarya</taxon>
        <taxon>Ascomycota</taxon>
        <taxon>Pezizomycotina</taxon>
        <taxon>Dothideomycetes</taxon>
        <taxon>Dothideomycetidae</taxon>
        <taxon>Dothideales</taxon>
        <taxon>Saccotheciaceae</taxon>
        <taxon>Aureobasidium</taxon>
    </lineage>
</organism>
<dbReference type="PANTHER" id="PTHR46644:SF2">
    <property type="entry name" value="DNA REPAIR PROTEIN XRCC2"/>
    <property type="match status" value="1"/>
</dbReference>
<accession>A0A9N8KRG1</accession>
<keyword evidence="3" id="KW-1185">Reference proteome</keyword>
<feature type="compositionally biased region" description="Polar residues" evidence="1">
    <location>
        <begin position="159"/>
        <end position="173"/>
    </location>
</feature>
<dbReference type="GO" id="GO:0005815">
    <property type="term" value="C:microtubule organizing center"/>
    <property type="evidence" value="ECO:0007669"/>
    <property type="project" value="TreeGrafter"/>
</dbReference>
<dbReference type="GO" id="GO:0042148">
    <property type="term" value="P:DNA strand invasion"/>
    <property type="evidence" value="ECO:0007669"/>
    <property type="project" value="TreeGrafter"/>
</dbReference>
<dbReference type="AlphaFoldDB" id="A0A9N8KRG1"/>
<evidence type="ECO:0000313" key="3">
    <source>
        <dbReference type="Proteomes" id="UP000745764"/>
    </source>
</evidence>
<dbReference type="OrthoDB" id="420422at2759"/>
<name>A0A9N8KRG1_9PEZI</name>
<sequence length="417" mass="44962">MDCTKRKNHVLIVTLYFHQAHKYSLFGPSSSISLSTCPLLTLYKLLTTLRLLHNPSSNSRVGVPALDRLLANHTTRFDPTNLSAIPAPPIIEITSPGSKSGKTELLYWIIANLVLGNNGPTPLNQAIESVEDDSTEQQDHANNTAFTDPESGGEDDTGLNPTEQAQHPNTHIPATSKEPHHTAPTAIALLSSTPISIPRLSQILLHHLLSRSPDLSLSTAQQIIHTHLSHIHIFYPSTLSSLIATVSSLPTYFFSPTNPSVSNRIGGIFISTPSTYFWDDKACCSSTSASPPAVSKYPALASCLKRVGLTLQTPVFYTTQHFSAGAGAGEDTTSLRPQLPLPSSLRLTVSRPGIKGFGKEIDADTATKQQEARNKAVAAAGFKVSVNQWGDEGWTHRNSGANAGFELRIDKVGVRVL</sequence>
<dbReference type="Proteomes" id="UP000745764">
    <property type="component" value="Unassembled WGS sequence"/>
</dbReference>
<gene>
    <name evidence="2" type="ORF">AWRI4620_LOCUS6591</name>
</gene>
<feature type="region of interest" description="Disordered" evidence="1">
    <location>
        <begin position="130"/>
        <end position="181"/>
    </location>
</feature>
<proteinExistence type="predicted"/>
<dbReference type="GO" id="GO:0000400">
    <property type="term" value="F:four-way junction DNA binding"/>
    <property type="evidence" value="ECO:0007669"/>
    <property type="project" value="TreeGrafter"/>
</dbReference>
<dbReference type="Gene3D" id="3.40.50.300">
    <property type="entry name" value="P-loop containing nucleotide triphosphate hydrolases"/>
    <property type="match status" value="1"/>
</dbReference>
<dbReference type="GO" id="GO:0000724">
    <property type="term" value="P:double-strand break repair via homologous recombination"/>
    <property type="evidence" value="ECO:0007669"/>
    <property type="project" value="InterPro"/>
</dbReference>
<evidence type="ECO:0000256" key="1">
    <source>
        <dbReference type="SAM" id="MobiDB-lite"/>
    </source>
</evidence>
<dbReference type="GO" id="GO:0005657">
    <property type="term" value="C:replication fork"/>
    <property type="evidence" value="ECO:0007669"/>
    <property type="project" value="InterPro"/>
</dbReference>
<evidence type="ECO:0000313" key="2">
    <source>
        <dbReference type="EMBL" id="CAD0112336.1"/>
    </source>
</evidence>
<dbReference type="InterPro" id="IPR030547">
    <property type="entry name" value="XRCC2"/>
</dbReference>
<reference evidence="2" key="1">
    <citation type="submission" date="2020-06" db="EMBL/GenBank/DDBJ databases">
        <authorList>
            <person name="Onetto C."/>
        </authorList>
    </citation>
    <scope>NUCLEOTIDE SEQUENCE</scope>
</reference>